<comment type="caution">
    <text evidence="1">The sequence shown here is derived from an EMBL/GenBank/DDBJ whole genome shotgun (WGS) entry which is preliminary data.</text>
</comment>
<feature type="non-terminal residue" evidence="1">
    <location>
        <position position="1"/>
    </location>
</feature>
<evidence type="ECO:0000313" key="1">
    <source>
        <dbReference type="EMBL" id="GAH01754.1"/>
    </source>
</evidence>
<proteinExistence type="predicted"/>
<protein>
    <recommendedName>
        <fullName evidence="2">Acetyltransferase</fullName>
    </recommendedName>
</protein>
<organism evidence="1">
    <name type="scientific">marine sediment metagenome</name>
    <dbReference type="NCBI Taxonomy" id="412755"/>
    <lineage>
        <taxon>unclassified sequences</taxon>
        <taxon>metagenomes</taxon>
        <taxon>ecological metagenomes</taxon>
    </lineage>
</organism>
<dbReference type="AlphaFoldDB" id="X1D9J8"/>
<name>X1D9J8_9ZZZZ</name>
<dbReference type="SUPFAM" id="SSF51161">
    <property type="entry name" value="Trimeric LpxA-like enzymes"/>
    <property type="match status" value="1"/>
</dbReference>
<gene>
    <name evidence="1" type="ORF">S01H4_49720</name>
</gene>
<reference evidence="1" key="1">
    <citation type="journal article" date="2014" name="Front. Microbiol.">
        <title>High frequency of phylogenetically diverse reductive dehalogenase-homologous genes in deep subseafloor sedimentary metagenomes.</title>
        <authorList>
            <person name="Kawai M."/>
            <person name="Futagami T."/>
            <person name="Toyoda A."/>
            <person name="Takaki Y."/>
            <person name="Nishi S."/>
            <person name="Hori S."/>
            <person name="Arai W."/>
            <person name="Tsubouchi T."/>
            <person name="Morono Y."/>
            <person name="Uchiyama I."/>
            <person name="Ito T."/>
            <person name="Fujiyama A."/>
            <person name="Inagaki F."/>
            <person name="Takami H."/>
        </authorList>
    </citation>
    <scope>NUCLEOTIDE SEQUENCE</scope>
    <source>
        <strain evidence="1">Expedition CK06-06</strain>
    </source>
</reference>
<dbReference type="Gene3D" id="2.160.10.10">
    <property type="entry name" value="Hexapeptide repeat proteins"/>
    <property type="match status" value="1"/>
</dbReference>
<accession>X1D9J8</accession>
<dbReference type="InterPro" id="IPR011004">
    <property type="entry name" value="Trimer_LpxA-like_sf"/>
</dbReference>
<evidence type="ECO:0008006" key="2">
    <source>
        <dbReference type="Google" id="ProtNLM"/>
    </source>
</evidence>
<dbReference type="EMBL" id="BART01028155">
    <property type="protein sequence ID" value="GAH01754.1"/>
    <property type="molecule type" value="Genomic_DNA"/>
</dbReference>
<sequence length="161" mass="18125">DVLAFRWFGIRMDFSSHLNDAWCDAEFVDFGRNVLIGQGATVMSSMVVGKYLIIKRVIFEDYALVGGQTTIAPGTIMGHDSLIGALSTTTYNQVLAPNWIYFGIPGIKLKKNKYAQIRRDIITKRSVDDETKIEMITEVNIDDDKKKLVKTEESEGKRVNS</sequence>